<keyword evidence="5" id="KW-1185">Reference proteome</keyword>
<dbReference type="GO" id="GO:0003700">
    <property type="term" value="F:DNA-binding transcription factor activity"/>
    <property type="evidence" value="ECO:0007669"/>
    <property type="project" value="TreeGrafter"/>
</dbReference>
<accession>A0A7I7UQN7</accession>
<dbReference type="InterPro" id="IPR050109">
    <property type="entry name" value="HTH-type_TetR-like_transc_reg"/>
</dbReference>
<dbReference type="Pfam" id="PF00440">
    <property type="entry name" value="TetR_N"/>
    <property type="match status" value="1"/>
</dbReference>
<dbReference type="PROSITE" id="PS50977">
    <property type="entry name" value="HTH_TETR_2"/>
    <property type="match status" value="1"/>
</dbReference>
<dbReference type="InterPro" id="IPR001647">
    <property type="entry name" value="HTH_TetR"/>
</dbReference>
<dbReference type="PRINTS" id="PR00455">
    <property type="entry name" value="HTHTETR"/>
</dbReference>
<dbReference type="Proteomes" id="UP000467252">
    <property type="component" value="Chromosome"/>
</dbReference>
<dbReference type="RefSeq" id="WP_163903737.1">
    <property type="nucleotide sequence ID" value="NZ_AP022599.1"/>
</dbReference>
<dbReference type="AlphaFoldDB" id="A0A7I7UQN7"/>
<evidence type="ECO:0000313" key="5">
    <source>
        <dbReference type="Proteomes" id="UP000467252"/>
    </source>
</evidence>
<feature type="domain" description="HTH tetR-type" evidence="3">
    <location>
        <begin position="19"/>
        <end position="79"/>
    </location>
</feature>
<keyword evidence="1 2" id="KW-0238">DNA-binding</keyword>
<protein>
    <recommendedName>
        <fullName evidence="3">HTH tetR-type domain-containing protein</fullName>
    </recommendedName>
</protein>
<dbReference type="SUPFAM" id="SSF46689">
    <property type="entry name" value="Homeodomain-like"/>
    <property type="match status" value="1"/>
</dbReference>
<evidence type="ECO:0000259" key="3">
    <source>
        <dbReference type="PROSITE" id="PS50977"/>
    </source>
</evidence>
<evidence type="ECO:0000256" key="1">
    <source>
        <dbReference type="ARBA" id="ARBA00023125"/>
    </source>
</evidence>
<feature type="DNA-binding region" description="H-T-H motif" evidence="2">
    <location>
        <begin position="42"/>
        <end position="61"/>
    </location>
</feature>
<dbReference type="PANTHER" id="PTHR30055:SF226">
    <property type="entry name" value="HTH-TYPE TRANSCRIPTIONAL REGULATOR PKSA"/>
    <property type="match status" value="1"/>
</dbReference>
<proteinExistence type="predicted"/>
<dbReference type="Gene3D" id="1.10.357.10">
    <property type="entry name" value="Tetracycline Repressor, domain 2"/>
    <property type="match status" value="1"/>
</dbReference>
<dbReference type="PANTHER" id="PTHR30055">
    <property type="entry name" value="HTH-TYPE TRANSCRIPTIONAL REGULATOR RUTR"/>
    <property type="match status" value="1"/>
</dbReference>
<gene>
    <name evidence="4" type="ORF">MPUL_42910</name>
</gene>
<evidence type="ECO:0000256" key="2">
    <source>
        <dbReference type="PROSITE-ProRule" id="PRU00335"/>
    </source>
</evidence>
<organism evidence="4 5">
    <name type="scientific">Mycolicibacterium pulveris</name>
    <name type="common">Mycobacterium pulveris</name>
    <dbReference type="NCBI Taxonomy" id="36813"/>
    <lineage>
        <taxon>Bacteria</taxon>
        <taxon>Bacillati</taxon>
        <taxon>Actinomycetota</taxon>
        <taxon>Actinomycetes</taxon>
        <taxon>Mycobacteriales</taxon>
        <taxon>Mycobacteriaceae</taxon>
        <taxon>Mycolicibacterium</taxon>
    </lineage>
</organism>
<name>A0A7I7UQN7_MYCPV</name>
<dbReference type="EMBL" id="AP022599">
    <property type="protein sequence ID" value="BBY83133.1"/>
    <property type="molecule type" value="Genomic_DNA"/>
</dbReference>
<evidence type="ECO:0000313" key="4">
    <source>
        <dbReference type="EMBL" id="BBY83133.1"/>
    </source>
</evidence>
<dbReference type="GO" id="GO:0000976">
    <property type="term" value="F:transcription cis-regulatory region binding"/>
    <property type="evidence" value="ECO:0007669"/>
    <property type="project" value="TreeGrafter"/>
</dbReference>
<sequence length="227" mass="25138">MSGKRTQGAAARAKRRKGSEVRALILESARDLFATRGYHKTTSREIAAAAGVSERLIYFHFTNKANLFQQAVVAPMTAFMDAFVEDWRRYADTPLDLDLVATRWIGGMYDLLRQHRQLVLALLMADAYESEVAGSLNGKESPIAAIHALTEEIMTAEYEKRGYAAPDLRLTVRLPFATLLATAVFDGPVLAGMGRRPSRDTLVEEMVALVIHGAEGRMQAAPRRTRT</sequence>
<dbReference type="InterPro" id="IPR009057">
    <property type="entry name" value="Homeodomain-like_sf"/>
</dbReference>
<reference evidence="4 5" key="1">
    <citation type="journal article" date="2019" name="Emerg. Microbes Infect.">
        <title>Comprehensive subspecies identification of 175 nontuberculous mycobacteria species based on 7547 genomic profiles.</title>
        <authorList>
            <person name="Matsumoto Y."/>
            <person name="Kinjo T."/>
            <person name="Motooka D."/>
            <person name="Nabeya D."/>
            <person name="Jung N."/>
            <person name="Uechi K."/>
            <person name="Horii T."/>
            <person name="Iida T."/>
            <person name="Fujita J."/>
            <person name="Nakamura S."/>
        </authorList>
    </citation>
    <scope>NUCLEOTIDE SEQUENCE [LARGE SCALE GENOMIC DNA]</scope>
    <source>
        <strain evidence="4 5">JCM 6370</strain>
    </source>
</reference>